<evidence type="ECO:0000256" key="13">
    <source>
        <dbReference type="SAM" id="Phobius"/>
    </source>
</evidence>
<keyword evidence="5 12" id="KW-0812">Transmembrane</keyword>
<dbReference type="Pfam" id="PF00895">
    <property type="entry name" value="ATP-synt_8"/>
    <property type="match status" value="1"/>
</dbReference>
<dbReference type="GO" id="GO:0015078">
    <property type="term" value="F:proton transmembrane transporter activity"/>
    <property type="evidence" value="ECO:0007669"/>
    <property type="project" value="InterPro"/>
</dbReference>
<evidence type="ECO:0000256" key="12">
    <source>
        <dbReference type="RuleBase" id="RU003661"/>
    </source>
</evidence>
<keyword evidence="3 12" id="KW-0813">Transport</keyword>
<keyword evidence="6 12" id="KW-0375">Hydrogen ion transport</keyword>
<protein>
    <recommendedName>
        <fullName evidence="12">ATP synthase complex subunit 8</fullName>
    </recommendedName>
</protein>
<dbReference type="GO" id="GO:0031966">
    <property type="term" value="C:mitochondrial membrane"/>
    <property type="evidence" value="ECO:0007669"/>
    <property type="project" value="UniProtKB-SubCell"/>
</dbReference>
<dbReference type="GO" id="GO:0045259">
    <property type="term" value="C:proton-transporting ATP synthase complex"/>
    <property type="evidence" value="ECO:0007669"/>
    <property type="project" value="UniProtKB-KW"/>
</dbReference>
<feature type="transmembrane region" description="Helical" evidence="13">
    <location>
        <begin position="6"/>
        <end position="25"/>
    </location>
</feature>
<organism evidence="14">
    <name type="scientific">Asymmetron lucayanum</name>
    <dbReference type="NCBI Taxonomy" id="223987"/>
    <lineage>
        <taxon>Eukaryota</taxon>
        <taxon>Metazoa</taxon>
        <taxon>Chordata</taxon>
        <taxon>Cephalochordata</taxon>
        <taxon>Leptocardii</taxon>
        <taxon>Amphioxiformes</taxon>
        <taxon>Branchiostomatidae</taxon>
        <taxon>Asymmetron</taxon>
    </lineage>
</organism>
<evidence type="ECO:0000256" key="9">
    <source>
        <dbReference type="ARBA" id="ARBA00023128"/>
    </source>
</evidence>
<keyword evidence="7 13" id="KW-1133">Transmembrane helix</keyword>
<comment type="similarity">
    <text evidence="2 12">Belongs to the ATPase protein 8 family.</text>
</comment>
<comment type="subcellular location">
    <subcellularLocation>
        <location evidence="1 12">Mitochondrion membrane</location>
        <topology evidence="1 12">Single-pass membrane protein</topology>
    </subcellularLocation>
</comment>
<evidence type="ECO:0000256" key="1">
    <source>
        <dbReference type="ARBA" id="ARBA00004304"/>
    </source>
</evidence>
<evidence type="ECO:0000256" key="2">
    <source>
        <dbReference type="ARBA" id="ARBA00008892"/>
    </source>
</evidence>
<evidence type="ECO:0000256" key="7">
    <source>
        <dbReference type="ARBA" id="ARBA00022989"/>
    </source>
</evidence>
<evidence type="ECO:0000313" key="14">
    <source>
        <dbReference type="EMBL" id="BAV13761.1"/>
    </source>
</evidence>
<evidence type="ECO:0000256" key="6">
    <source>
        <dbReference type="ARBA" id="ARBA00022781"/>
    </source>
</evidence>
<evidence type="ECO:0000256" key="4">
    <source>
        <dbReference type="ARBA" id="ARBA00022547"/>
    </source>
</evidence>
<evidence type="ECO:0000256" key="10">
    <source>
        <dbReference type="ARBA" id="ARBA00023136"/>
    </source>
</evidence>
<accession>A0A182C2R0</accession>
<name>A0A182C2R0_9BRAN</name>
<evidence type="ECO:0000256" key="5">
    <source>
        <dbReference type="ARBA" id="ARBA00022692"/>
    </source>
</evidence>
<dbReference type="GO" id="GO:0015986">
    <property type="term" value="P:proton motive force-driven ATP synthesis"/>
    <property type="evidence" value="ECO:0007669"/>
    <property type="project" value="InterPro"/>
</dbReference>
<evidence type="ECO:0000256" key="3">
    <source>
        <dbReference type="ARBA" id="ARBA00022448"/>
    </source>
</evidence>
<geneLocation type="mitochondrion" evidence="14"/>
<sequence length="57" mass="6816">MPQLNPIPWIFFFTLAWSVFLVFSVRKFSETYSPIMNQDYQPAHVSTTKTNEFTKPW</sequence>
<dbReference type="AlphaFoldDB" id="A0A182C2R0"/>
<evidence type="ECO:0000256" key="11">
    <source>
        <dbReference type="ARBA" id="ARBA00023310"/>
    </source>
</evidence>
<keyword evidence="10 13" id="KW-0472">Membrane</keyword>
<proteinExistence type="inferred from homology"/>
<dbReference type="EMBL" id="AP015023">
    <property type="protein sequence ID" value="BAV13761.1"/>
    <property type="molecule type" value="Genomic_DNA"/>
</dbReference>
<keyword evidence="9 12" id="KW-0496">Mitochondrion</keyword>
<keyword evidence="8 12" id="KW-0406">Ion transport</keyword>
<evidence type="ECO:0000256" key="8">
    <source>
        <dbReference type="ARBA" id="ARBA00023065"/>
    </source>
</evidence>
<reference evidence="14" key="1">
    <citation type="submission" date="2015-10" db="EMBL/GenBank/DDBJ databases">
        <title>Evolutionary history of the amphioxus lineage based on mitogenomic.</title>
        <authorList>
            <person name="Igawa T."/>
            <person name="Li K.-L."/>
            <person name="Yong L.W."/>
            <person name="Hs A."/>
            <person name="Suzuki D."/>
            <person name="Morov A.R."/>
            <person name="Wang Y."/>
            <person name="Nozawa M."/>
            <person name="Lin C.-Y."/>
            <person name="Yu J.S."/>
            <person name="Henmi Y."/>
            <person name="Yasui K."/>
        </authorList>
    </citation>
    <scope>NUCLEOTIDE SEQUENCE</scope>
    <source>
        <strain evidence="14">Al-7</strain>
    </source>
</reference>
<keyword evidence="11" id="KW-0066">ATP synthesis</keyword>
<dbReference type="InterPro" id="IPR001421">
    <property type="entry name" value="ATP8_metazoa"/>
</dbReference>
<gene>
    <name evidence="14" type="primary">ATP8</name>
</gene>
<keyword evidence="4 12" id="KW-0138">CF(0)</keyword>